<keyword evidence="4" id="KW-0326">Glycosidase</keyword>
<accession>A0A8H3DZP8</accession>
<evidence type="ECO:0000256" key="5">
    <source>
        <dbReference type="ARBA" id="ARBA00023316"/>
    </source>
</evidence>
<organism evidence="10 11">
    <name type="scientific">Rhizoctonia solani</name>
    <dbReference type="NCBI Taxonomy" id="456999"/>
    <lineage>
        <taxon>Eukaryota</taxon>
        <taxon>Fungi</taxon>
        <taxon>Dikarya</taxon>
        <taxon>Basidiomycota</taxon>
        <taxon>Agaricomycotina</taxon>
        <taxon>Agaricomycetes</taxon>
        <taxon>Cantharellales</taxon>
        <taxon>Ceratobasidiaceae</taxon>
        <taxon>Rhizoctonia</taxon>
    </lineage>
</organism>
<evidence type="ECO:0000313" key="10">
    <source>
        <dbReference type="EMBL" id="CAE7089107.1"/>
    </source>
</evidence>
<dbReference type="Gene3D" id="3.20.20.80">
    <property type="entry name" value="Glycosidases"/>
    <property type="match status" value="1"/>
</dbReference>
<dbReference type="EMBL" id="CAJNJQ010000612">
    <property type="protein sequence ID" value="CAE7089107.1"/>
    <property type="molecule type" value="Genomic_DNA"/>
</dbReference>
<evidence type="ECO:0000256" key="7">
    <source>
        <dbReference type="ARBA" id="ARBA00038929"/>
    </source>
</evidence>
<proteinExistence type="inferred from homology"/>
<feature type="compositionally biased region" description="Polar residues" evidence="8">
    <location>
        <begin position="153"/>
        <end position="167"/>
    </location>
</feature>
<dbReference type="PANTHER" id="PTHR31297">
    <property type="entry name" value="GLUCAN ENDO-1,6-BETA-GLUCOSIDASE B"/>
    <property type="match status" value="1"/>
</dbReference>
<evidence type="ECO:0000256" key="8">
    <source>
        <dbReference type="SAM" id="MobiDB-lite"/>
    </source>
</evidence>
<dbReference type="GO" id="GO:0071555">
    <property type="term" value="P:cell wall organization"/>
    <property type="evidence" value="ECO:0007669"/>
    <property type="project" value="UniProtKB-KW"/>
</dbReference>
<sequence>MATNQPHEVHTLLPPSTFADYTGSRSSIANSLGAPSSSHGGDMRESQYSSAPLHRPYDIYGETGAPRGTTQSQYREHFTEKVSPEEAGYGKTPKQSKRHWFWLLVALVALAVIVVAVVVPVYFKVIKPNDNSVQISGSGSSTTSASAAEPTRSETPQSTISGGNGSRVTTDAGNTFIYNNSFGGTWYYDPKDPFSNKAQAQSWSPPLNQTWKFGEDKIRGVGIGGWLVLEPFTSPSLFERYMNESTPAIDEWTLSQHIIADPNSGGLQKVLEEHYSTFITEEDFAQIAGAGLNWVRIAIPYWAIETAPGEPFLEGVAWK</sequence>
<protein>
    <recommendedName>
        <fullName evidence="7">glucan 1,3-beta-glucosidase</fullName>
        <ecNumber evidence="7">3.2.1.58</ecNumber>
    </recommendedName>
</protein>
<comment type="similarity">
    <text evidence="1">Belongs to the glycosyl hydrolase 5 (cellulase A) family.</text>
</comment>
<evidence type="ECO:0000256" key="2">
    <source>
        <dbReference type="ARBA" id="ARBA00022801"/>
    </source>
</evidence>
<dbReference type="GO" id="GO:0009251">
    <property type="term" value="P:glucan catabolic process"/>
    <property type="evidence" value="ECO:0007669"/>
    <property type="project" value="TreeGrafter"/>
</dbReference>
<dbReference type="GO" id="GO:0005576">
    <property type="term" value="C:extracellular region"/>
    <property type="evidence" value="ECO:0007669"/>
    <property type="project" value="TreeGrafter"/>
</dbReference>
<evidence type="ECO:0000256" key="4">
    <source>
        <dbReference type="ARBA" id="ARBA00023295"/>
    </source>
</evidence>
<evidence type="ECO:0000256" key="3">
    <source>
        <dbReference type="ARBA" id="ARBA00023180"/>
    </source>
</evidence>
<evidence type="ECO:0000256" key="9">
    <source>
        <dbReference type="SAM" id="Phobius"/>
    </source>
</evidence>
<feature type="transmembrane region" description="Helical" evidence="9">
    <location>
        <begin position="100"/>
        <end position="123"/>
    </location>
</feature>
<comment type="caution">
    <text evidence="10">The sequence shown here is derived from an EMBL/GenBank/DDBJ whole genome shotgun (WGS) entry which is preliminary data.</text>
</comment>
<evidence type="ECO:0000256" key="1">
    <source>
        <dbReference type="ARBA" id="ARBA00005641"/>
    </source>
</evidence>
<dbReference type="AlphaFoldDB" id="A0A8H3DZP8"/>
<keyword evidence="9" id="KW-0472">Membrane</keyword>
<dbReference type="InterPro" id="IPR017853">
    <property type="entry name" value="GH"/>
</dbReference>
<feature type="compositionally biased region" description="Low complexity" evidence="8">
    <location>
        <begin position="136"/>
        <end position="148"/>
    </location>
</feature>
<dbReference type="GO" id="GO:0009986">
    <property type="term" value="C:cell surface"/>
    <property type="evidence" value="ECO:0007669"/>
    <property type="project" value="TreeGrafter"/>
</dbReference>
<evidence type="ECO:0000256" key="6">
    <source>
        <dbReference type="ARBA" id="ARBA00036824"/>
    </source>
</evidence>
<dbReference type="Proteomes" id="UP000663827">
    <property type="component" value="Unassembled WGS sequence"/>
</dbReference>
<dbReference type="GO" id="GO:0004338">
    <property type="term" value="F:glucan exo-1,3-beta-glucosidase activity"/>
    <property type="evidence" value="ECO:0007669"/>
    <property type="project" value="UniProtKB-EC"/>
</dbReference>
<comment type="catalytic activity">
    <reaction evidence="6">
        <text>Successive hydrolysis of beta-D-glucose units from the non-reducing ends of (1-&gt;3)-beta-D-glucans, releasing alpha-glucose.</text>
        <dbReference type="EC" id="3.2.1.58"/>
    </reaction>
</comment>
<keyword evidence="9" id="KW-0812">Transmembrane</keyword>
<keyword evidence="2" id="KW-0378">Hydrolase</keyword>
<gene>
    <name evidence="10" type="ORF">RDB_LOCUS30415</name>
</gene>
<dbReference type="EC" id="3.2.1.58" evidence="7"/>
<feature type="region of interest" description="Disordered" evidence="8">
    <location>
        <begin position="29"/>
        <end position="49"/>
    </location>
</feature>
<dbReference type="SUPFAM" id="SSF51445">
    <property type="entry name" value="(Trans)glycosidases"/>
    <property type="match status" value="1"/>
</dbReference>
<keyword evidence="3" id="KW-0325">Glycoprotein</keyword>
<dbReference type="PANTHER" id="PTHR31297:SF34">
    <property type="entry name" value="GLUCAN 1,3-BETA-GLUCOSIDASE 2"/>
    <property type="match status" value="1"/>
</dbReference>
<feature type="compositionally biased region" description="Polar residues" evidence="8">
    <location>
        <begin position="29"/>
        <end position="39"/>
    </location>
</feature>
<evidence type="ECO:0000313" key="11">
    <source>
        <dbReference type="Proteomes" id="UP000663827"/>
    </source>
</evidence>
<keyword evidence="9" id="KW-1133">Transmembrane helix</keyword>
<dbReference type="InterPro" id="IPR050386">
    <property type="entry name" value="Glycosyl_hydrolase_5"/>
</dbReference>
<reference evidence="10" key="1">
    <citation type="submission" date="2021-01" db="EMBL/GenBank/DDBJ databases">
        <authorList>
            <person name="Kaushik A."/>
        </authorList>
    </citation>
    <scope>NUCLEOTIDE SEQUENCE</scope>
    <source>
        <strain evidence="10">AG5</strain>
    </source>
</reference>
<name>A0A8H3DZP8_9AGAM</name>
<keyword evidence="5" id="KW-0961">Cell wall biogenesis/degradation</keyword>
<feature type="region of interest" description="Disordered" evidence="8">
    <location>
        <begin position="133"/>
        <end position="167"/>
    </location>
</feature>